<keyword evidence="3" id="KW-0732">Signal</keyword>
<dbReference type="EMBL" id="CP001854">
    <property type="protein sequence ID" value="ADB52261.1"/>
    <property type="molecule type" value="Genomic_DNA"/>
</dbReference>
<dbReference type="InterPro" id="IPR006059">
    <property type="entry name" value="SBP"/>
</dbReference>
<keyword evidence="6" id="KW-1185">Reference proteome</keyword>
<dbReference type="InterPro" id="IPR001188">
    <property type="entry name" value="Sperm_putr-bd"/>
</dbReference>
<reference evidence="6" key="2">
    <citation type="submission" date="2010-01" db="EMBL/GenBank/DDBJ databases">
        <title>The complete genome of Conexibacter woesei DSM 14684.</title>
        <authorList>
            <consortium name="US DOE Joint Genome Institute (JGI-PGF)"/>
            <person name="Lucas S."/>
            <person name="Copeland A."/>
            <person name="Lapidus A."/>
            <person name="Glavina del Rio T."/>
            <person name="Dalin E."/>
            <person name="Tice H."/>
            <person name="Bruce D."/>
            <person name="Goodwin L."/>
            <person name="Pitluck S."/>
            <person name="Kyrpides N."/>
            <person name="Mavromatis K."/>
            <person name="Ivanova N."/>
            <person name="Mikhailova N."/>
            <person name="Chertkov O."/>
            <person name="Brettin T."/>
            <person name="Detter J.C."/>
            <person name="Han C."/>
            <person name="Larimer F."/>
            <person name="Land M."/>
            <person name="Hauser L."/>
            <person name="Markowitz V."/>
            <person name="Cheng J.-F."/>
            <person name="Hugenholtz P."/>
            <person name="Woyke T."/>
            <person name="Wu D."/>
            <person name="Pukall R."/>
            <person name="Steenblock K."/>
            <person name="Schneider S."/>
            <person name="Klenk H.-P."/>
            <person name="Eisen J.A."/>
        </authorList>
    </citation>
    <scope>NUCLEOTIDE SEQUENCE [LARGE SCALE GENOMIC DNA]</scope>
    <source>
        <strain evidence="6">DSM 14684 / CIP 108061 / JCM 11494 / NBRC 100937 / ID131577</strain>
    </source>
</reference>
<dbReference type="Gene3D" id="3.40.190.10">
    <property type="entry name" value="Periplasmic binding protein-like II"/>
    <property type="match status" value="2"/>
</dbReference>
<organism evidence="5 6">
    <name type="scientific">Conexibacter woesei (strain DSM 14684 / CCUG 47730 / CIP 108061 / JCM 11494 / NBRC 100937 / ID131577)</name>
    <dbReference type="NCBI Taxonomy" id="469383"/>
    <lineage>
        <taxon>Bacteria</taxon>
        <taxon>Bacillati</taxon>
        <taxon>Actinomycetota</taxon>
        <taxon>Thermoleophilia</taxon>
        <taxon>Solirubrobacterales</taxon>
        <taxon>Conexibacteraceae</taxon>
        <taxon>Conexibacter</taxon>
    </lineage>
</organism>
<dbReference type="GO" id="GO:0042597">
    <property type="term" value="C:periplasmic space"/>
    <property type="evidence" value="ECO:0007669"/>
    <property type="project" value="UniProtKB-SubCell"/>
</dbReference>
<dbReference type="PANTHER" id="PTHR30222:SF17">
    <property type="entry name" value="SPERMIDINE_PUTRESCINE-BINDING PERIPLASMIC PROTEIN"/>
    <property type="match status" value="1"/>
</dbReference>
<dbReference type="Proteomes" id="UP000008229">
    <property type="component" value="Chromosome"/>
</dbReference>
<dbReference type="OrthoDB" id="9769319at2"/>
<dbReference type="PRINTS" id="PR00909">
    <property type="entry name" value="SPERMDNBNDNG"/>
</dbReference>
<dbReference type="Pfam" id="PF13416">
    <property type="entry name" value="SBP_bac_8"/>
    <property type="match status" value="1"/>
</dbReference>
<dbReference type="RefSeq" id="WP_012935312.1">
    <property type="nucleotide sequence ID" value="NC_013739.1"/>
</dbReference>
<evidence type="ECO:0000256" key="1">
    <source>
        <dbReference type="ARBA" id="ARBA00004418"/>
    </source>
</evidence>
<keyword evidence="4" id="KW-0574">Periplasm</keyword>
<evidence type="ECO:0000256" key="4">
    <source>
        <dbReference type="ARBA" id="ARBA00022764"/>
    </source>
</evidence>
<evidence type="ECO:0000313" key="6">
    <source>
        <dbReference type="Proteomes" id="UP000008229"/>
    </source>
</evidence>
<name>D3F2J5_CONWI</name>
<dbReference type="PANTHER" id="PTHR30222">
    <property type="entry name" value="SPERMIDINE/PUTRESCINE-BINDING PERIPLASMIC PROTEIN"/>
    <property type="match status" value="1"/>
</dbReference>
<dbReference type="HOGENOM" id="CLU_026974_1_3_11"/>
<evidence type="ECO:0000256" key="2">
    <source>
        <dbReference type="ARBA" id="ARBA00022448"/>
    </source>
</evidence>
<keyword evidence="2" id="KW-0813">Transport</keyword>
<evidence type="ECO:0000313" key="5">
    <source>
        <dbReference type="EMBL" id="ADB52261.1"/>
    </source>
</evidence>
<comment type="subcellular location">
    <subcellularLocation>
        <location evidence="1">Periplasm</location>
    </subcellularLocation>
</comment>
<dbReference type="KEGG" id="cwo:Cwoe_3844"/>
<dbReference type="GO" id="GO:0019808">
    <property type="term" value="F:polyamine binding"/>
    <property type="evidence" value="ECO:0007669"/>
    <property type="project" value="InterPro"/>
</dbReference>
<sequence>MTGAAGGAPLRMLVWPGMPAPEALERVAARLGVALDCETICTNEQLEERLLAGERWDLVTPSDFMVERLAARGLLAPLDAALLPGRDALAPWARRPAWDPAERWSVPLAFGTTGVLHDRERLPDAGSWRALLDPPPGVVVGLLDEPREVIGAALLAAGERFDATDERALAAAGELLRRGGRAVARVDSGDFVSPVRDGLVAAHHAWSGPAAAAVRADPRLAYSLPGEGAVVWVTTVAIAASCPRPALARAAIAALLDPELARITVEQHSYATPNDAARRLLPAELRDDPVLFPSPATLRRAITIRDVDPAAQARLAALWADVAAGAG</sequence>
<dbReference type="SUPFAM" id="SSF53850">
    <property type="entry name" value="Periplasmic binding protein-like II"/>
    <property type="match status" value="1"/>
</dbReference>
<evidence type="ECO:0000256" key="3">
    <source>
        <dbReference type="ARBA" id="ARBA00022729"/>
    </source>
</evidence>
<dbReference type="eggNOG" id="COG0687">
    <property type="taxonomic scope" value="Bacteria"/>
</dbReference>
<dbReference type="STRING" id="469383.Cwoe_3844"/>
<dbReference type="CDD" id="cd13590">
    <property type="entry name" value="PBP2_PotD_PotF_like"/>
    <property type="match status" value="1"/>
</dbReference>
<accession>D3F2J5</accession>
<dbReference type="GO" id="GO:0015846">
    <property type="term" value="P:polyamine transport"/>
    <property type="evidence" value="ECO:0007669"/>
    <property type="project" value="InterPro"/>
</dbReference>
<protein>
    <submittedName>
        <fullName evidence="5">Spermidine/putrescine ABC transporter, periplasmic spermidine/putrescine-binding protein PotD</fullName>
    </submittedName>
</protein>
<dbReference type="AlphaFoldDB" id="D3F2J5"/>
<gene>
    <name evidence="5" type="ordered locus">Cwoe_3844</name>
</gene>
<reference evidence="5 6" key="1">
    <citation type="journal article" date="2010" name="Stand. Genomic Sci.">
        <title>Complete genome sequence of Conexibacter woesei type strain (ID131577).</title>
        <authorList>
            <person name="Pukall R."/>
            <person name="Lapidus A."/>
            <person name="Glavina Del Rio T."/>
            <person name="Copeland A."/>
            <person name="Tice H."/>
            <person name="Cheng J.-F."/>
            <person name="Lucas S."/>
            <person name="Chen F."/>
            <person name="Nolan M."/>
            <person name="Bruce D."/>
            <person name="Goodwin L."/>
            <person name="Pitluck S."/>
            <person name="Mavromatis K."/>
            <person name="Ivanova N."/>
            <person name="Ovchinnikova G."/>
            <person name="Pati A."/>
            <person name="Chen A."/>
            <person name="Palaniappan K."/>
            <person name="Land M."/>
            <person name="Hauser L."/>
            <person name="Chang Y.-J."/>
            <person name="Jeffries C.D."/>
            <person name="Chain P."/>
            <person name="Meincke L."/>
            <person name="Sims D."/>
            <person name="Brettin T."/>
            <person name="Detter J.C."/>
            <person name="Rohde M."/>
            <person name="Goeker M."/>
            <person name="Bristow J."/>
            <person name="Eisen J.A."/>
            <person name="Markowitz V."/>
            <person name="Kyrpides N.C."/>
            <person name="Klenk H.-P."/>
            <person name="Hugenholtz P."/>
        </authorList>
    </citation>
    <scope>NUCLEOTIDE SEQUENCE [LARGE SCALE GENOMIC DNA]</scope>
    <source>
        <strain evidence="6">DSM 14684 / CIP 108061 / JCM 11494 / NBRC 100937 / ID131577</strain>
    </source>
</reference>
<proteinExistence type="predicted"/>